<dbReference type="NCBIfam" id="NF040713">
    <property type="entry name" value="ZapE"/>
    <property type="match status" value="1"/>
</dbReference>
<accession>A0ABV8MI39</accession>
<dbReference type="Pfam" id="PF03969">
    <property type="entry name" value="AFG1_ATPase"/>
    <property type="match status" value="1"/>
</dbReference>
<evidence type="ECO:0000256" key="2">
    <source>
        <dbReference type="ARBA" id="ARBA00022840"/>
    </source>
</evidence>
<evidence type="ECO:0000256" key="1">
    <source>
        <dbReference type="ARBA" id="ARBA00022741"/>
    </source>
</evidence>
<evidence type="ECO:0000313" key="3">
    <source>
        <dbReference type="EMBL" id="MFC4157787.1"/>
    </source>
</evidence>
<dbReference type="Gene3D" id="3.40.50.300">
    <property type="entry name" value="P-loop containing nucleotide triphosphate hydrolases"/>
    <property type="match status" value="1"/>
</dbReference>
<dbReference type="SUPFAM" id="SSF52540">
    <property type="entry name" value="P-loop containing nucleoside triphosphate hydrolases"/>
    <property type="match status" value="1"/>
</dbReference>
<dbReference type="Proteomes" id="UP001595791">
    <property type="component" value="Unassembled WGS sequence"/>
</dbReference>
<dbReference type="PANTHER" id="PTHR12169">
    <property type="entry name" value="ATPASE N2B"/>
    <property type="match status" value="1"/>
</dbReference>
<evidence type="ECO:0000313" key="4">
    <source>
        <dbReference type="Proteomes" id="UP001595791"/>
    </source>
</evidence>
<dbReference type="InterPro" id="IPR005654">
    <property type="entry name" value="ATPase_AFG1-like"/>
</dbReference>
<dbReference type="RefSeq" id="WP_378159789.1">
    <property type="nucleotide sequence ID" value="NZ_JBHSBU010000001.1"/>
</dbReference>
<dbReference type="EMBL" id="JBHSBU010000001">
    <property type="protein sequence ID" value="MFC4157787.1"/>
    <property type="molecule type" value="Genomic_DNA"/>
</dbReference>
<reference evidence="4" key="1">
    <citation type="journal article" date="2019" name="Int. J. Syst. Evol. Microbiol.">
        <title>The Global Catalogue of Microorganisms (GCM) 10K type strain sequencing project: providing services to taxonomists for standard genome sequencing and annotation.</title>
        <authorList>
            <consortium name="The Broad Institute Genomics Platform"/>
            <consortium name="The Broad Institute Genome Sequencing Center for Infectious Disease"/>
            <person name="Wu L."/>
            <person name="Ma J."/>
        </authorList>
    </citation>
    <scope>NUCLEOTIDE SEQUENCE [LARGE SCALE GENOMIC DNA]</scope>
    <source>
        <strain evidence="4">LMG 29894</strain>
    </source>
</reference>
<keyword evidence="3" id="KW-0132">Cell division</keyword>
<comment type="caution">
    <text evidence="3">The sequence shown here is derived from an EMBL/GenBank/DDBJ whole genome shotgun (WGS) entry which is preliminary data.</text>
</comment>
<keyword evidence="2" id="KW-0067">ATP-binding</keyword>
<gene>
    <name evidence="3" type="primary">zapE</name>
    <name evidence="3" type="ORF">ACFOW7_00315</name>
</gene>
<protein>
    <submittedName>
        <fullName evidence="3">Cell division protein ZapE</fullName>
    </submittedName>
</protein>
<dbReference type="PANTHER" id="PTHR12169:SF6">
    <property type="entry name" value="AFG1-LIKE ATPASE"/>
    <property type="match status" value="1"/>
</dbReference>
<keyword evidence="1" id="KW-0547">Nucleotide-binding</keyword>
<proteinExistence type="predicted"/>
<dbReference type="GO" id="GO:0051301">
    <property type="term" value="P:cell division"/>
    <property type="evidence" value="ECO:0007669"/>
    <property type="project" value="UniProtKB-KW"/>
</dbReference>
<organism evidence="3 4">
    <name type="scientific">Chitinimonas lacunae</name>
    <dbReference type="NCBI Taxonomy" id="1963018"/>
    <lineage>
        <taxon>Bacteria</taxon>
        <taxon>Pseudomonadati</taxon>
        <taxon>Pseudomonadota</taxon>
        <taxon>Betaproteobacteria</taxon>
        <taxon>Neisseriales</taxon>
        <taxon>Chitinibacteraceae</taxon>
        <taxon>Chitinimonas</taxon>
    </lineage>
</organism>
<sequence length="386" mass="44042">MSQHAFTAHIQPGTPPRHWYDEALCQPGFQRDPAQALAIDHLQRLYDELVEFKRKRDRLFGRSLLPSPPVPRGLYFWGGVGRGKSFLMDGFFACVPYKRKRRLHFHHFMREVHNGLRRHQREADPLAEVAAEIARAARLLCFDEFHVSDIADAMILGRLLERLFEAGVVLVATSNYEPDGLYPNGLQRANFLPTIALIKSRLDVVNIDGGNDYRMRTLENAGTYLCPITTDTDERLDRIFSQLATGPDLSSELIVEDRPLQARRHAAGVVWFDFPELCMGPRSQNDYLSLAQQYHSVIVSNLPRLASRQSAEARRLTWLVDVFYDHRVNLIISAEAPVEEIYTEGTFANEFFRTASRLTEMQSREYLALAHQSAPTKDPAMTMALT</sequence>
<dbReference type="InterPro" id="IPR027417">
    <property type="entry name" value="P-loop_NTPase"/>
</dbReference>
<name>A0ABV8MI39_9NEIS</name>
<keyword evidence="4" id="KW-1185">Reference proteome</keyword>
<keyword evidence="3" id="KW-0131">Cell cycle</keyword>